<sequence>MSSPNASAISFAEEPAMAWSGDFASPALTTASSPASGRAFASIELYRSVDSAWREWAALAPDAMGSAYQTPGFVGAWMANAAAPDGLAPLIVAARDAHGRMVALLPLSLRSRFGVTTASFAGGSHSNYNMPLIRSDALDGFTAEECARLLEEAGAAAGVDLFALENQPETWQGAANPFALLSGQPSPAPAFCGPLSPDVEEYFSRLFSTKTRSKQRRKMRRFEEIGAARIYRAETRQERQKLLDAFLAQKGRQFAERGIADVFARPGVRDFLAEAAGLNGAAPAMDIYGFDLDGETIAVTGGFGANGRYSNMIISITSGEHSKYSPGEMLLNFLVEDLILRGFHTFDLGVGVAGYKLSYCPNEETLRDVFFPVTAKGRAAGAAAAALRAAKSWAKNDERVYAVIEKLRALKSRSARPASDGSAD</sequence>
<dbReference type="EMBL" id="SIUB01000002">
    <property type="protein sequence ID" value="TBN54146.1"/>
    <property type="molecule type" value="Genomic_DNA"/>
</dbReference>
<feature type="domain" description="BioF2-like acetyltransferase" evidence="1">
    <location>
        <begin position="210"/>
        <end position="356"/>
    </location>
</feature>
<evidence type="ECO:0000313" key="2">
    <source>
        <dbReference type="EMBL" id="TBN54146.1"/>
    </source>
</evidence>
<organism evidence="2 3">
    <name type="scientific">Hansschlegelia quercus</name>
    <dbReference type="NCBI Taxonomy" id="2528245"/>
    <lineage>
        <taxon>Bacteria</taxon>
        <taxon>Pseudomonadati</taxon>
        <taxon>Pseudomonadota</taxon>
        <taxon>Alphaproteobacteria</taxon>
        <taxon>Hyphomicrobiales</taxon>
        <taxon>Methylopilaceae</taxon>
        <taxon>Hansschlegelia</taxon>
    </lineage>
</organism>
<keyword evidence="3" id="KW-1185">Reference proteome</keyword>
<proteinExistence type="predicted"/>
<comment type="caution">
    <text evidence="2">The sequence shown here is derived from an EMBL/GenBank/DDBJ whole genome shotgun (WGS) entry which is preliminary data.</text>
</comment>
<name>A0A4V2JE77_9HYPH</name>
<dbReference type="Pfam" id="PF13480">
    <property type="entry name" value="Acetyltransf_6"/>
    <property type="match status" value="1"/>
</dbReference>
<dbReference type="AlphaFoldDB" id="A0A4V2JE77"/>
<dbReference type="InterPro" id="IPR016181">
    <property type="entry name" value="Acyl_CoA_acyltransferase"/>
</dbReference>
<dbReference type="GO" id="GO:0016740">
    <property type="term" value="F:transferase activity"/>
    <property type="evidence" value="ECO:0007669"/>
    <property type="project" value="UniProtKB-KW"/>
</dbReference>
<reference evidence="2 3" key="1">
    <citation type="submission" date="2019-02" db="EMBL/GenBank/DDBJ databases">
        <title>Hansschlegelia quercus sp. nov., a novel methylotrophic bacterium from buds of oak (Quercus robur L.).</title>
        <authorList>
            <person name="Agafonova N.V."/>
            <person name="Kaparullina E.N."/>
            <person name="Grouzdev D.S."/>
            <person name="Doronina N.V."/>
        </authorList>
    </citation>
    <scope>NUCLEOTIDE SEQUENCE [LARGE SCALE GENOMIC DNA]</scope>
    <source>
        <strain evidence="2 3">Dub</strain>
    </source>
</reference>
<dbReference type="SUPFAM" id="SSF55729">
    <property type="entry name" value="Acyl-CoA N-acyltransferases (Nat)"/>
    <property type="match status" value="1"/>
</dbReference>
<protein>
    <submittedName>
        <fullName evidence="2">GNAT family N-acetyltransferase</fullName>
    </submittedName>
</protein>
<evidence type="ECO:0000259" key="1">
    <source>
        <dbReference type="Pfam" id="PF13480"/>
    </source>
</evidence>
<gene>
    <name evidence="2" type="ORF">EYR15_04630</name>
</gene>
<dbReference type="Proteomes" id="UP000291613">
    <property type="component" value="Unassembled WGS sequence"/>
</dbReference>
<dbReference type="OrthoDB" id="8193702at2"/>
<dbReference type="InterPro" id="IPR038740">
    <property type="entry name" value="BioF2-like_GNAT_dom"/>
</dbReference>
<accession>A0A4V2JE77</accession>
<keyword evidence="2" id="KW-0808">Transferase</keyword>
<evidence type="ECO:0000313" key="3">
    <source>
        <dbReference type="Proteomes" id="UP000291613"/>
    </source>
</evidence>